<evidence type="ECO:0000256" key="8">
    <source>
        <dbReference type="SAM" id="Phobius"/>
    </source>
</evidence>
<comment type="subcellular location">
    <subcellularLocation>
        <location evidence="1">Membrane</location>
        <topology evidence="1">Multi-pass membrane protein</topology>
    </subcellularLocation>
</comment>
<feature type="transmembrane region" description="Helical" evidence="8">
    <location>
        <begin position="169"/>
        <end position="189"/>
    </location>
</feature>
<evidence type="ECO:0000256" key="3">
    <source>
        <dbReference type="ARBA" id="ARBA00022692"/>
    </source>
</evidence>
<keyword evidence="4 8" id="KW-1133">Transmembrane helix</keyword>
<feature type="transmembrane region" description="Helical" evidence="8">
    <location>
        <begin position="50"/>
        <end position="72"/>
    </location>
</feature>
<dbReference type="PROSITE" id="PS50850">
    <property type="entry name" value="MFS"/>
    <property type="match status" value="1"/>
</dbReference>
<dbReference type="GeneID" id="8242824"/>
<dbReference type="InterPro" id="IPR036259">
    <property type="entry name" value="MFS_trans_sf"/>
</dbReference>
<evidence type="ECO:0000256" key="5">
    <source>
        <dbReference type="ARBA" id="ARBA00023136"/>
    </source>
</evidence>
<dbReference type="Pfam" id="PF07690">
    <property type="entry name" value="MFS_1"/>
    <property type="match status" value="1"/>
</dbReference>
<protein>
    <submittedName>
        <fullName evidence="10">Major facilitator superfamily</fullName>
    </submittedName>
</protein>
<feature type="transmembrane region" description="Helical" evidence="8">
    <location>
        <begin position="406"/>
        <end position="429"/>
    </location>
</feature>
<dbReference type="Proteomes" id="UP000002009">
    <property type="component" value="Chromosome 4"/>
</dbReference>
<feature type="transmembrane region" description="Helical" evidence="8">
    <location>
        <begin position="81"/>
        <end position="99"/>
    </location>
</feature>
<reference evidence="10 11" key="1">
    <citation type="journal article" date="2009" name="Science">
        <title>Green evolution and dynamic adaptations revealed by genomes of the marine picoeukaryotes Micromonas.</title>
        <authorList>
            <person name="Worden A.Z."/>
            <person name="Lee J.H."/>
            <person name="Mock T."/>
            <person name="Rouze P."/>
            <person name="Simmons M.P."/>
            <person name="Aerts A.L."/>
            <person name="Allen A.E."/>
            <person name="Cuvelier M.L."/>
            <person name="Derelle E."/>
            <person name="Everett M.V."/>
            <person name="Foulon E."/>
            <person name="Grimwood J."/>
            <person name="Gundlach H."/>
            <person name="Henrissat B."/>
            <person name="Napoli C."/>
            <person name="McDonald S.M."/>
            <person name="Parker M.S."/>
            <person name="Rombauts S."/>
            <person name="Salamov A."/>
            <person name="Von Dassow P."/>
            <person name="Badger J.H."/>
            <person name="Coutinho P.M."/>
            <person name="Demir E."/>
            <person name="Dubchak I."/>
            <person name="Gentemann C."/>
            <person name="Eikrem W."/>
            <person name="Gready J.E."/>
            <person name="John U."/>
            <person name="Lanier W."/>
            <person name="Lindquist E.A."/>
            <person name="Lucas S."/>
            <person name="Mayer K.F."/>
            <person name="Moreau H."/>
            <person name="Not F."/>
            <person name="Otillar R."/>
            <person name="Panaud O."/>
            <person name="Pangilinan J."/>
            <person name="Paulsen I."/>
            <person name="Piegu B."/>
            <person name="Poliakov A."/>
            <person name="Robbens S."/>
            <person name="Schmutz J."/>
            <person name="Toulza E."/>
            <person name="Wyss T."/>
            <person name="Zelensky A."/>
            <person name="Zhou K."/>
            <person name="Armbrust E.V."/>
            <person name="Bhattacharya D."/>
            <person name="Goodenough U.W."/>
            <person name="Van de Peer Y."/>
            <person name="Grigoriev I.V."/>
        </authorList>
    </citation>
    <scope>NUCLEOTIDE SEQUENCE [LARGE SCALE GENOMIC DNA]</scope>
    <source>
        <strain evidence="11">RCC299 / NOUM17</strain>
    </source>
</reference>
<dbReference type="OrthoDB" id="440755at2759"/>
<dbReference type="InterPro" id="IPR011701">
    <property type="entry name" value="MFS"/>
</dbReference>
<keyword evidence="3 8" id="KW-0812">Transmembrane</keyword>
<dbReference type="OMA" id="TSMVFFT"/>
<dbReference type="FunCoup" id="C1E4Y5">
    <property type="interactions" value="74"/>
</dbReference>
<feature type="compositionally biased region" description="Basic and acidic residues" evidence="7">
    <location>
        <begin position="196"/>
        <end position="214"/>
    </location>
</feature>
<dbReference type="InterPro" id="IPR020846">
    <property type="entry name" value="MFS_dom"/>
</dbReference>
<evidence type="ECO:0000256" key="2">
    <source>
        <dbReference type="ARBA" id="ARBA00022448"/>
    </source>
</evidence>
<evidence type="ECO:0000256" key="4">
    <source>
        <dbReference type="ARBA" id="ARBA00022989"/>
    </source>
</evidence>
<dbReference type="PANTHER" id="PTHR23505:SF79">
    <property type="entry name" value="PROTEIN SPINSTER"/>
    <property type="match status" value="1"/>
</dbReference>
<dbReference type="PANTHER" id="PTHR23505">
    <property type="entry name" value="SPINSTER"/>
    <property type="match status" value="1"/>
</dbReference>
<proteinExistence type="inferred from homology"/>
<evidence type="ECO:0000256" key="6">
    <source>
        <dbReference type="ARBA" id="ARBA00024338"/>
    </source>
</evidence>
<accession>C1E4Y5</accession>
<dbReference type="RefSeq" id="XP_002501947.1">
    <property type="nucleotide sequence ID" value="XM_002501901.1"/>
</dbReference>
<organism evidence="10 11">
    <name type="scientific">Micromonas commoda (strain RCC299 / NOUM17 / CCMP2709)</name>
    <name type="common">Picoplanktonic green alga</name>
    <dbReference type="NCBI Taxonomy" id="296587"/>
    <lineage>
        <taxon>Eukaryota</taxon>
        <taxon>Viridiplantae</taxon>
        <taxon>Chlorophyta</taxon>
        <taxon>Mamiellophyceae</taxon>
        <taxon>Mamiellales</taxon>
        <taxon>Mamiellaceae</taxon>
        <taxon>Micromonas</taxon>
    </lineage>
</organism>
<dbReference type="eggNOG" id="KOG1330">
    <property type="taxonomic scope" value="Eukaryota"/>
</dbReference>
<dbReference type="InterPro" id="IPR044770">
    <property type="entry name" value="MFS_spinster-like"/>
</dbReference>
<keyword evidence="2" id="KW-0813">Transport</keyword>
<feature type="transmembrane region" description="Helical" evidence="8">
    <location>
        <begin position="240"/>
        <end position="257"/>
    </location>
</feature>
<name>C1E4Y5_MICCC</name>
<evidence type="ECO:0000313" key="11">
    <source>
        <dbReference type="Proteomes" id="UP000002009"/>
    </source>
</evidence>
<dbReference type="GO" id="GO:0016020">
    <property type="term" value="C:membrane"/>
    <property type="evidence" value="ECO:0007669"/>
    <property type="project" value="UniProtKB-SubCell"/>
</dbReference>
<feature type="transmembrane region" description="Helical" evidence="8">
    <location>
        <begin position="277"/>
        <end position="298"/>
    </location>
</feature>
<dbReference type="Gene3D" id="1.20.1250.20">
    <property type="entry name" value="MFS general substrate transporter like domains"/>
    <property type="match status" value="1"/>
</dbReference>
<feature type="region of interest" description="Disordered" evidence="7">
    <location>
        <begin position="196"/>
        <end position="216"/>
    </location>
</feature>
<dbReference type="EMBL" id="CP001325">
    <property type="protein sequence ID" value="ACO63205.1"/>
    <property type="molecule type" value="Genomic_DNA"/>
</dbReference>
<dbReference type="SUPFAM" id="SSF103473">
    <property type="entry name" value="MFS general substrate transporter"/>
    <property type="match status" value="1"/>
</dbReference>
<gene>
    <name evidence="10" type="ORF">MICPUN_80668</name>
</gene>
<feature type="transmembrane region" description="Helical" evidence="8">
    <location>
        <begin position="138"/>
        <end position="157"/>
    </location>
</feature>
<evidence type="ECO:0000259" key="9">
    <source>
        <dbReference type="PROSITE" id="PS50850"/>
    </source>
</evidence>
<feature type="transmembrane region" description="Helical" evidence="8">
    <location>
        <begin position="310"/>
        <end position="328"/>
    </location>
</feature>
<keyword evidence="5 8" id="KW-0472">Membrane</keyword>
<evidence type="ECO:0000256" key="1">
    <source>
        <dbReference type="ARBA" id="ARBA00004141"/>
    </source>
</evidence>
<keyword evidence="11" id="KW-1185">Reference proteome</keyword>
<feature type="transmembrane region" description="Helical" evidence="8">
    <location>
        <begin position="105"/>
        <end position="126"/>
    </location>
</feature>
<dbReference type="GO" id="GO:0022857">
    <property type="term" value="F:transmembrane transporter activity"/>
    <property type="evidence" value="ECO:0007669"/>
    <property type="project" value="InterPro"/>
</dbReference>
<dbReference type="AlphaFoldDB" id="C1E4Y5"/>
<sequence>MSKREKWYTVGLLTLTAAMLYADQNLLAPNLSQAAEEFGFSEREKDVKLGGWLQLAFFVVGSPASLVIGWLADKPIPRTRLFFLTVLIGEGPCLATYWVKTYWQLFAVRAMTGVAVGGCLPLLFSLCGDLFPPEERAYVASFLTIATGAGIALGQIMAGTVGPTYGWRLPFLLAAAPAICLAGILYATVKEPRRGSQEEAVRARSEELRRSERGGHRRAAATYGSIDLAKLRRQLKIRSNLVILAQGLPGTVPWGMLNAYFVDYLHVQKGLSVEEGTAAVTLFGLGAVIGTVTGGIIGQRIYNSPGGRSRIALVMGVTTALGSIPGYYFLNADGYGPGDVWLYLSCLVGGILASVTPPNVRAVLLNVNPPETRGTMFAFYTQIDDVGKGAGPALVAGFIVEFGRRIAFNIAVSGWLLCGAILLCLYPFVDRDVENAQEAVREELDAEEAAFNAATAEEGRT</sequence>
<dbReference type="KEGG" id="mis:MICPUN_80668"/>
<evidence type="ECO:0000313" key="10">
    <source>
        <dbReference type="EMBL" id="ACO63205.1"/>
    </source>
</evidence>
<evidence type="ECO:0000256" key="7">
    <source>
        <dbReference type="SAM" id="MobiDB-lite"/>
    </source>
</evidence>
<dbReference type="InParanoid" id="C1E4Y5"/>
<comment type="similarity">
    <text evidence="6">Belongs to the major facilitator superfamily. Spinster (TC 2.A.1.49) family.</text>
</comment>
<feature type="domain" description="Major facilitator superfamily (MFS) profile" evidence="9">
    <location>
        <begin position="9"/>
        <end position="430"/>
    </location>
</feature>
<feature type="transmembrane region" description="Helical" evidence="8">
    <location>
        <begin position="340"/>
        <end position="360"/>
    </location>
</feature>